<dbReference type="OrthoDB" id="27601at2759"/>
<dbReference type="GO" id="GO:0008479">
    <property type="term" value="F:tRNA-guanosine(34) queuine transglycosylase activity"/>
    <property type="evidence" value="ECO:0007669"/>
    <property type="project" value="UniProtKB-UniRule"/>
</dbReference>
<keyword evidence="4 5" id="KW-0862">Zinc</keyword>
<dbReference type="STRING" id="1093900.A0A507AG96"/>
<dbReference type="GeneID" id="41977234"/>
<dbReference type="GO" id="GO:0046872">
    <property type="term" value="F:metal ion binding"/>
    <property type="evidence" value="ECO:0007669"/>
    <property type="project" value="UniProtKB-KW"/>
</dbReference>
<feature type="compositionally biased region" description="Basic and acidic residues" evidence="6">
    <location>
        <begin position="481"/>
        <end position="491"/>
    </location>
</feature>
<dbReference type="GO" id="GO:0005737">
    <property type="term" value="C:cytoplasm"/>
    <property type="evidence" value="ECO:0007669"/>
    <property type="project" value="UniProtKB-SubCell"/>
</dbReference>
<comment type="subunit">
    <text evidence="5">Heterodimer of a catalytic subunit and an accessory subunit.</text>
</comment>
<evidence type="ECO:0000256" key="3">
    <source>
        <dbReference type="ARBA" id="ARBA00022723"/>
    </source>
</evidence>
<comment type="subcellular location">
    <subcellularLocation>
        <location evidence="5">Cytoplasm</location>
    </subcellularLocation>
</comment>
<dbReference type="InParanoid" id="A0A507AG96"/>
<dbReference type="Proteomes" id="UP000319257">
    <property type="component" value="Unassembled WGS sequence"/>
</dbReference>
<feature type="binding site" evidence="5">
    <location>
        <position position="338"/>
    </location>
    <ligand>
        <name>Zn(2+)</name>
        <dbReference type="ChEBI" id="CHEBI:29105"/>
    </ligand>
</feature>
<evidence type="ECO:0000259" key="7">
    <source>
        <dbReference type="Pfam" id="PF01702"/>
    </source>
</evidence>
<feature type="binding site" evidence="5">
    <location>
        <position position="336"/>
    </location>
    <ligand>
        <name>Zn(2+)</name>
        <dbReference type="ChEBI" id="CHEBI:29105"/>
    </ligand>
</feature>
<evidence type="ECO:0000313" key="9">
    <source>
        <dbReference type="Proteomes" id="UP000319257"/>
    </source>
</evidence>
<evidence type="ECO:0000256" key="4">
    <source>
        <dbReference type="ARBA" id="ARBA00022833"/>
    </source>
</evidence>
<evidence type="ECO:0000256" key="1">
    <source>
        <dbReference type="ARBA" id="ARBA00022490"/>
    </source>
</evidence>
<dbReference type="InterPro" id="IPR028592">
    <property type="entry name" value="QTRTD1"/>
</dbReference>
<comment type="cofactor">
    <cofactor evidence="5">
        <name>Zn(2+)</name>
        <dbReference type="ChEBI" id="CHEBI:29105"/>
    </cofactor>
    <text evidence="5">Binds 1 zinc ion per subunit.</text>
</comment>
<dbReference type="HAMAP" id="MF_03043">
    <property type="entry name" value="QTRT2"/>
    <property type="match status" value="1"/>
</dbReference>
<dbReference type="PANTHER" id="PTHR46064">
    <property type="entry name" value="QUEUINE TRNA-RIBOSYLTRANSFERASE ACCESSORY SUBUNIT 2"/>
    <property type="match status" value="1"/>
</dbReference>
<keyword evidence="1 5" id="KW-0963">Cytoplasm</keyword>
<evidence type="ECO:0000256" key="2">
    <source>
        <dbReference type="ARBA" id="ARBA00022694"/>
    </source>
</evidence>
<dbReference type="PANTHER" id="PTHR46064:SF1">
    <property type="entry name" value="QUEUINE TRNA-RIBOSYLTRANSFERASE ACCESSORY SUBUNIT 2"/>
    <property type="match status" value="1"/>
</dbReference>
<dbReference type="RefSeq" id="XP_030990436.1">
    <property type="nucleotide sequence ID" value="XM_031144789.1"/>
</dbReference>
<keyword evidence="9" id="KW-1185">Reference proteome</keyword>
<dbReference type="InterPro" id="IPR050852">
    <property type="entry name" value="Queuine_tRNA-ribosyltrfase"/>
</dbReference>
<comment type="function">
    <text evidence="5">Non-catalytic subunit of the queuine tRNA-ribosyltransferase (TGT) that catalyzes the base-exchange of a guanine (G) residue with queuine (Q) at position 34 (anticodon wobble position) in tRNAs with GU(N) anticodons (tRNA-Asp, -Asn, -His and -Tyr), resulting in the hypermodified nucleoside queuosine (7-(((4,5-cis-dihydroxy-2-cyclopenten-1-yl)amino)methyl)-7-deazaguanosine).</text>
</comment>
<gene>
    <name evidence="8" type="ORF">E0L32_009787</name>
</gene>
<dbReference type="Pfam" id="PF01702">
    <property type="entry name" value="TGT"/>
    <property type="match status" value="1"/>
</dbReference>
<evidence type="ECO:0000313" key="8">
    <source>
        <dbReference type="EMBL" id="TPX08725.1"/>
    </source>
</evidence>
<keyword evidence="3 5" id="KW-0479">Metal-binding</keyword>
<name>A0A507AG96_9PEZI</name>
<feature type="binding site" evidence="5">
    <location>
        <position position="367"/>
    </location>
    <ligand>
        <name>Zn(2+)</name>
        <dbReference type="ChEBI" id="CHEBI:29105"/>
    </ligand>
</feature>
<comment type="caution">
    <text evidence="8">The sequence shown here is derived from an EMBL/GenBank/DDBJ whole genome shotgun (WGS) entry which is preliminary data.</text>
</comment>
<dbReference type="SUPFAM" id="SSF51713">
    <property type="entry name" value="tRNA-guanine transglycosylase"/>
    <property type="match status" value="1"/>
</dbReference>
<dbReference type="Gene3D" id="3.20.20.105">
    <property type="entry name" value="Queuine tRNA-ribosyltransferase-like"/>
    <property type="match status" value="1"/>
</dbReference>
<reference evidence="8 9" key="1">
    <citation type="submission" date="2019-06" db="EMBL/GenBank/DDBJ databases">
        <title>Draft genome sequence of the filamentous fungus Phialemoniopsis curvata isolated from diesel fuel.</title>
        <authorList>
            <person name="Varaljay V.A."/>
            <person name="Lyon W.J."/>
            <person name="Crouch A.L."/>
            <person name="Drake C.E."/>
            <person name="Hollomon J.M."/>
            <person name="Nadeau L.J."/>
            <person name="Nunn H.S."/>
            <person name="Stevenson B.S."/>
            <person name="Bojanowski C.L."/>
            <person name="Crookes-Goodson W.J."/>
        </authorList>
    </citation>
    <scope>NUCLEOTIDE SEQUENCE [LARGE SCALE GENOMIC DNA]</scope>
    <source>
        <strain evidence="8 9">D216</strain>
    </source>
</reference>
<dbReference type="GO" id="GO:0006400">
    <property type="term" value="P:tRNA modification"/>
    <property type="evidence" value="ECO:0007669"/>
    <property type="project" value="InterPro"/>
</dbReference>
<feature type="region of interest" description="Disordered" evidence="6">
    <location>
        <begin position="404"/>
        <end position="491"/>
    </location>
</feature>
<dbReference type="InterPro" id="IPR002616">
    <property type="entry name" value="tRNA_ribo_trans-like"/>
</dbReference>
<feature type="binding site" evidence="5">
    <location>
        <position position="341"/>
    </location>
    <ligand>
        <name>Zn(2+)</name>
        <dbReference type="ChEBI" id="CHEBI:29105"/>
    </ligand>
</feature>
<proteinExistence type="inferred from homology"/>
<evidence type="ECO:0000256" key="5">
    <source>
        <dbReference type="HAMAP-Rule" id="MF_03043"/>
    </source>
</evidence>
<dbReference type="EMBL" id="SKBQ01000074">
    <property type="protein sequence ID" value="TPX08725.1"/>
    <property type="molecule type" value="Genomic_DNA"/>
</dbReference>
<dbReference type="InterPro" id="IPR036511">
    <property type="entry name" value="TGT-like_sf"/>
</dbReference>
<keyword evidence="2 5" id="KW-0819">tRNA processing</keyword>
<dbReference type="AlphaFoldDB" id="A0A507AG96"/>
<sequence length="491" mass="52913">MSEPGPQEAMKFEILKAFGNGPRLAKLAVAGRKAIETPNFVTVTSRGTVPHVTPDNLTKHDLVNASYFGLEDFIELHQKNPARRPPIFQTPPSKSGASPLYSFTGTPLSTISVLAPRRIPAVTAPMGNGNDFLSVFTSTGFRNLTVGEYASAIDALRPDVAIAMADLTYGNKKTTPLSKRAIRMAERSDDWIHSLANALGQTPSGTALFAPTLPLPYSTQWEYLETLSEMTDRIRGLAVYDVDIIPDLKDYPPLLPLPRLSLDAPVSPHHILRQVALGADILALPLLNTVSDSGVALTFTFPPPPPSSSSTSPMPLGIDLSHESHQTALAPLMQGCTCYACAAHHRAYVNHLLSAREMLAWTLLQIHNHHVLNAFFAGVRASLRSGEEQFEADREAFMRAYEPEVPAGSGSRPRARGYHLKSAGGDDRLNKSSWGKYGDGSSWPEPEPAAGGGTPAGMDGAPPVRSTTETPLVPEGDATELDQKGFAEIDR</sequence>
<organism evidence="8 9">
    <name type="scientific">Thyridium curvatum</name>
    <dbReference type="NCBI Taxonomy" id="1093900"/>
    <lineage>
        <taxon>Eukaryota</taxon>
        <taxon>Fungi</taxon>
        <taxon>Dikarya</taxon>
        <taxon>Ascomycota</taxon>
        <taxon>Pezizomycotina</taxon>
        <taxon>Sordariomycetes</taxon>
        <taxon>Sordariomycetidae</taxon>
        <taxon>Thyridiales</taxon>
        <taxon>Thyridiaceae</taxon>
        <taxon>Thyridium</taxon>
    </lineage>
</organism>
<comment type="similarity">
    <text evidence="5">Belongs to the queuine tRNA-ribosyltransferase family. QTRT2 subfamily.</text>
</comment>
<evidence type="ECO:0000256" key="6">
    <source>
        <dbReference type="SAM" id="MobiDB-lite"/>
    </source>
</evidence>
<protein>
    <recommendedName>
        <fullName evidence="5">Queuine tRNA-ribosyltransferase accessory subunit 2</fullName>
    </recommendedName>
    <alternativeName>
        <fullName evidence="5">Queuine tRNA-ribosyltransferase domain-containing protein 1</fullName>
    </alternativeName>
</protein>
<accession>A0A507AG96</accession>
<feature type="domain" description="tRNA-guanine(15) transglycosylase-like" evidence="7">
    <location>
        <begin position="22"/>
        <end position="402"/>
    </location>
</feature>